<name>A0AA39CE99_9EURO</name>
<reference evidence="1" key="1">
    <citation type="submission" date="2022-10" db="EMBL/GenBank/DDBJ databases">
        <title>Culturing micro-colonial fungi from biological soil crusts in the Mojave desert and describing Neophaeococcomyces mojavensis, and introducing the new genera and species Taxawa tesnikishii.</title>
        <authorList>
            <person name="Kurbessoian T."/>
            <person name="Stajich J.E."/>
        </authorList>
    </citation>
    <scope>NUCLEOTIDE SEQUENCE</scope>
    <source>
        <strain evidence="1">TK_41</strain>
    </source>
</reference>
<evidence type="ECO:0000313" key="2">
    <source>
        <dbReference type="Proteomes" id="UP001172673"/>
    </source>
</evidence>
<dbReference type="PANTHER" id="PTHR28152:SF2">
    <property type="entry name" value="N-TERMINAL OF MAOC-LIKE DEHYDRATASE DOMAIN-CONTAINING PROTEIN"/>
    <property type="match status" value="1"/>
</dbReference>
<evidence type="ECO:0008006" key="3">
    <source>
        <dbReference type="Google" id="ProtNLM"/>
    </source>
</evidence>
<accession>A0AA39CE99</accession>
<dbReference type="Proteomes" id="UP001172673">
    <property type="component" value="Unassembled WGS sequence"/>
</dbReference>
<comment type="caution">
    <text evidence="1">The sequence shown here is derived from an EMBL/GenBank/DDBJ whole genome shotgun (WGS) entry which is preliminary data.</text>
</comment>
<dbReference type="PANTHER" id="PTHR28152">
    <property type="entry name" value="HYDROXYACYL-THIOESTER DEHYDRATASE TYPE 2, MITOCHONDRIAL"/>
    <property type="match status" value="1"/>
</dbReference>
<gene>
    <name evidence="1" type="ORF">H2200_010434</name>
</gene>
<keyword evidence="2" id="KW-1185">Reference proteome</keyword>
<dbReference type="FunFam" id="3.10.129.10:FF:000103">
    <property type="entry name" value="WGS project CABT00000000 data, contig 2.1"/>
    <property type="match status" value="1"/>
</dbReference>
<evidence type="ECO:0000313" key="1">
    <source>
        <dbReference type="EMBL" id="KAJ9605044.1"/>
    </source>
</evidence>
<proteinExistence type="predicted"/>
<dbReference type="EMBL" id="JAPDRK010000017">
    <property type="protein sequence ID" value="KAJ9605044.1"/>
    <property type="molecule type" value="Genomic_DNA"/>
</dbReference>
<dbReference type="GO" id="GO:0005739">
    <property type="term" value="C:mitochondrion"/>
    <property type="evidence" value="ECO:0007669"/>
    <property type="project" value="TreeGrafter"/>
</dbReference>
<sequence>MRTCSHTLSRATALPYRLGNHSRNFSSSTRHLSSPSPDPKTVAEAFLSKFSQGQTFIRKQLLDANQLRLFSLTLNRPYLWPGSSVRSYKNLEEQEPLQGTPLPPAYHLCYFTPAQLPGILGQDGTDPSFNPDAPFTRRMWAGGSFHWPGADPGKSRQSSQQALLRVGDTVTEVTRVLSCEPKVIGKTGEPMLVVGVEKEFRNSKDELCVLDRRNWVFREALDPSKPVALVPKPNEKSEEELEQSTKGKLWREYNRSEATLFRFSALTFNAHRIHYDKPWATEVEGHRNAVVHGPLNLIAMLDLWRDEVSVHRGVGEGSAQEDEVIYYPQKIEYRATSPVYAGEGYRVVTDETARELEAADVRVVSNDGTVCMKGTITDWPHTT</sequence>
<dbReference type="SUPFAM" id="SSF54637">
    <property type="entry name" value="Thioesterase/thiol ester dehydrase-isomerase"/>
    <property type="match status" value="1"/>
</dbReference>
<dbReference type="InterPro" id="IPR029069">
    <property type="entry name" value="HotDog_dom_sf"/>
</dbReference>
<dbReference type="InterPro" id="IPR052741">
    <property type="entry name" value="Mitochondrial_HTD2"/>
</dbReference>
<dbReference type="Gene3D" id="3.10.129.10">
    <property type="entry name" value="Hotdog Thioesterase"/>
    <property type="match status" value="1"/>
</dbReference>
<protein>
    <recommendedName>
        <fullName evidence="3">Mesaconyl-C(4)-CoA hydratase</fullName>
    </recommendedName>
</protein>
<dbReference type="GO" id="GO:0019171">
    <property type="term" value="F:(3R)-hydroxyacyl-[acyl-carrier-protein] dehydratase activity"/>
    <property type="evidence" value="ECO:0007669"/>
    <property type="project" value="TreeGrafter"/>
</dbReference>
<organism evidence="1 2">
    <name type="scientific">Cladophialophora chaetospira</name>
    <dbReference type="NCBI Taxonomy" id="386627"/>
    <lineage>
        <taxon>Eukaryota</taxon>
        <taxon>Fungi</taxon>
        <taxon>Dikarya</taxon>
        <taxon>Ascomycota</taxon>
        <taxon>Pezizomycotina</taxon>
        <taxon>Eurotiomycetes</taxon>
        <taxon>Chaetothyriomycetidae</taxon>
        <taxon>Chaetothyriales</taxon>
        <taxon>Herpotrichiellaceae</taxon>
        <taxon>Cladophialophora</taxon>
    </lineage>
</organism>
<dbReference type="AlphaFoldDB" id="A0AA39CE99"/>